<protein>
    <submittedName>
        <fullName evidence="1">Uncharacterized protein</fullName>
    </submittedName>
</protein>
<dbReference type="OrthoDB" id="10051416at2759"/>
<proteinExistence type="predicted"/>
<dbReference type="InParanoid" id="A0A3R7H5R8"/>
<dbReference type="Proteomes" id="UP000286415">
    <property type="component" value="Unassembled WGS sequence"/>
</dbReference>
<evidence type="ECO:0000313" key="2">
    <source>
        <dbReference type="Proteomes" id="UP000286415"/>
    </source>
</evidence>
<dbReference type="AlphaFoldDB" id="A0A3R7H5R8"/>
<reference evidence="1 2" key="1">
    <citation type="journal article" date="2018" name="Biotechnol. Adv.">
        <title>Improved genomic resources and new bioinformatic workflow for the carcinogenic parasite Clonorchis sinensis: Biotechnological implications.</title>
        <authorList>
            <person name="Wang D."/>
            <person name="Korhonen P.K."/>
            <person name="Gasser R.B."/>
            <person name="Young N.D."/>
        </authorList>
    </citation>
    <scope>NUCLEOTIDE SEQUENCE [LARGE SCALE GENOMIC DNA]</scope>
    <source>
        <strain evidence="1">Cs-k2</strain>
    </source>
</reference>
<sequence>MCCTRPPHVPVATIFEISRYVYIGDALLIRLLKILRQPTTGFALLGTGSSGKRSPRVCFMSCGFVSWNTILCVSNLLRLKGQWGARWPKWLEREFTDRKVRGSNPTSASRLPLSKLGQPGSIPAIV</sequence>
<name>A0A3R7H5R8_CLOSI</name>
<accession>A0A3R7H5R8</accession>
<reference evidence="1 2" key="2">
    <citation type="journal article" date="2021" name="Genomics">
        <title>High-quality reference genome for Clonorchis sinensis.</title>
        <authorList>
            <person name="Young N.D."/>
            <person name="Stroehlein A.J."/>
            <person name="Kinkar L."/>
            <person name="Wang T."/>
            <person name="Sohn W.M."/>
            <person name="Chang B.C.H."/>
            <person name="Kaur P."/>
            <person name="Weisz D."/>
            <person name="Dudchenko O."/>
            <person name="Aiden E.L."/>
            <person name="Korhonen P.K."/>
            <person name="Gasser R.B."/>
        </authorList>
    </citation>
    <scope>NUCLEOTIDE SEQUENCE [LARGE SCALE GENOMIC DNA]</scope>
    <source>
        <strain evidence="1">Cs-k2</strain>
    </source>
</reference>
<comment type="caution">
    <text evidence="1">The sequence shown here is derived from an EMBL/GenBank/DDBJ whole genome shotgun (WGS) entry which is preliminary data.</text>
</comment>
<evidence type="ECO:0000313" key="1">
    <source>
        <dbReference type="EMBL" id="KAG5441124.1"/>
    </source>
</evidence>
<dbReference type="EMBL" id="NIRI02000077">
    <property type="protein sequence ID" value="KAG5441124.1"/>
    <property type="molecule type" value="Genomic_DNA"/>
</dbReference>
<gene>
    <name evidence="1" type="ORF">CSKR_102775</name>
</gene>
<keyword evidence="2" id="KW-1185">Reference proteome</keyword>
<organism evidence="1 2">
    <name type="scientific">Clonorchis sinensis</name>
    <name type="common">Chinese liver fluke</name>
    <dbReference type="NCBI Taxonomy" id="79923"/>
    <lineage>
        <taxon>Eukaryota</taxon>
        <taxon>Metazoa</taxon>
        <taxon>Spiralia</taxon>
        <taxon>Lophotrochozoa</taxon>
        <taxon>Platyhelminthes</taxon>
        <taxon>Trematoda</taxon>
        <taxon>Digenea</taxon>
        <taxon>Opisthorchiida</taxon>
        <taxon>Opisthorchiata</taxon>
        <taxon>Opisthorchiidae</taxon>
        <taxon>Clonorchis</taxon>
    </lineage>
</organism>